<dbReference type="Proteomes" id="UP001595898">
    <property type="component" value="Unassembled WGS sequence"/>
</dbReference>
<feature type="transmembrane region" description="Helical" evidence="2">
    <location>
        <begin position="50"/>
        <end position="68"/>
    </location>
</feature>
<feature type="transmembrane region" description="Helical" evidence="2">
    <location>
        <begin position="80"/>
        <end position="98"/>
    </location>
</feature>
<feature type="domain" description="DUF7344" evidence="3">
    <location>
        <begin position="204"/>
        <end position="272"/>
    </location>
</feature>
<dbReference type="EMBL" id="JBHSFA010000005">
    <property type="protein sequence ID" value="MFC4542039.1"/>
    <property type="molecule type" value="Genomic_DNA"/>
</dbReference>
<evidence type="ECO:0000259" key="3">
    <source>
        <dbReference type="Pfam" id="PF24035"/>
    </source>
</evidence>
<feature type="transmembrane region" description="Helical" evidence="2">
    <location>
        <begin position="20"/>
        <end position="38"/>
    </location>
</feature>
<keyword evidence="2" id="KW-1133">Transmembrane helix</keyword>
<keyword evidence="2" id="KW-0472">Membrane</keyword>
<dbReference type="AlphaFoldDB" id="A0ABD5PQ66"/>
<sequence length="299" mass="30369">MRLALTPWAIDDGLDEPAAVLVVAGLGLAVSGVVHGLTAPADPSVATLQVFVSLLVPTGVATGGYWLYASDVPIETRWRVVTWASTGIVVACALGAWLQFSAALGGGAAGDPWSQLTTLAAGGSAVGFVTGVSVGQSSDRAPETEPTPSGTDSTTLDGPTSGGAAAHQSATPHGEHVSPAADATSDADRAVPAHAPTTAKRTLDVLGDDRARVALAIVSAGEGSLSVDDLAVAVAERTGDPVDATAIELRHATLPKLERAHAIEWDRYGNTIALPEHAIFQEGVREVAALLDPFEPGSR</sequence>
<comment type="caution">
    <text evidence="4">The sequence shown here is derived from an EMBL/GenBank/DDBJ whole genome shotgun (WGS) entry which is preliminary data.</text>
</comment>
<evidence type="ECO:0000313" key="4">
    <source>
        <dbReference type="EMBL" id="MFC4542039.1"/>
    </source>
</evidence>
<feature type="compositionally biased region" description="Polar residues" evidence="1">
    <location>
        <begin position="146"/>
        <end position="158"/>
    </location>
</feature>
<organism evidence="4 5">
    <name type="scientific">Halosolutus amylolyticus</name>
    <dbReference type="NCBI Taxonomy" id="2932267"/>
    <lineage>
        <taxon>Archaea</taxon>
        <taxon>Methanobacteriati</taxon>
        <taxon>Methanobacteriota</taxon>
        <taxon>Stenosarchaea group</taxon>
        <taxon>Halobacteria</taxon>
        <taxon>Halobacteriales</taxon>
        <taxon>Natrialbaceae</taxon>
        <taxon>Halosolutus</taxon>
    </lineage>
</organism>
<gene>
    <name evidence="4" type="ORF">ACFO5R_08880</name>
</gene>
<dbReference type="Pfam" id="PF24035">
    <property type="entry name" value="DUF7344"/>
    <property type="match status" value="1"/>
</dbReference>
<evidence type="ECO:0000256" key="2">
    <source>
        <dbReference type="SAM" id="Phobius"/>
    </source>
</evidence>
<reference evidence="4 5" key="1">
    <citation type="journal article" date="2019" name="Int. J. Syst. Evol. Microbiol.">
        <title>The Global Catalogue of Microorganisms (GCM) 10K type strain sequencing project: providing services to taxonomists for standard genome sequencing and annotation.</title>
        <authorList>
            <consortium name="The Broad Institute Genomics Platform"/>
            <consortium name="The Broad Institute Genome Sequencing Center for Infectious Disease"/>
            <person name="Wu L."/>
            <person name="Ma J."/>
        </authorList>
    </citation>
    <scope>NUCLEOTIDE SEQUENCE [LARGE SCALE GENOMIC DNA]</scope>
    <source>
        <strain evidence="4 5">WLHS5</strain>
    </source>
</reference>
<accession>A0ABD5PQ66</accession>
<evidence type="ECO:0000256" key="1">
    <source>
        <dbReference type="SAM" id="MobiDB-lite"/>
    </source>
</evidence>
<keyword evidence="5" id="KW-1185">Reference proteome</keyword>
<dbReference type="RefSeq" id="WP_250141445.1">
    <property type="nucleotide sequence ID" value="NZ_JALIQP010000004.1"/>
</dbReference>
<proteinExistence type="predicted"/>
<evidence type="ECO:0000313" key="5">
    <source>
        <dbReference type="Proteomes" id="UP001595898"/>
    </source>
</evidence>
<name>A0ABD5PQ66_9EURY</name>
<feature type="region of interest" description="Disordered" evidence="1">
    <location>
        <begin position="134"/>
        <end position="196"/>
    </location>
</feature>
<protein>
    <recommendedName>
        <fullName evidence="3">DUF7344 domain-containing protein</fullName>
    </recommendedName>
</protein>
<keyword evidence="2" id="KW-0812">Transmembrane</keyword>
<dbReference type="InterPro" id="IPR055768">
    <property type="entry name" value="DUF7344"/>
</dbReference>